<organism evidence="15 16">
    <name type="scientific">Desulfobotulus pelophilus</name>
    <dbReference type="NCBI Taxonomy" id="2823377"/>
    <lineage>
        <taxon>Bacteria</taxon>
        <taxon>Pseudomonadati</taxon>
        <taxon>Thermodesulfobacteriota</taxon>
        <taxon>Desulfobacteria</taxon>
        <taxon>Desulfobacterales</taxon>
        <taxon>Desulfobacteraceae</taxon>
        <taxon>Desulfobotulus</taxon>
    </lineage>
</organism>
<comment type="domain">
    <text evidence="12">Consists of two distinct domains, a catalytic core and a N-terminal extension that is involved in tRNA binding.</text>
</comment>
<dbReference type="SUPFAM" id="SSF55681">
    <property type="entry name" value="Class II aaRS and biotin synthetases"/>
    <property type="match status" value="1"/>
</dbReference>
<feature type="binding site" evidence="12">
    <location>
        <begin position="230"/>
        <end position="232"/>
    </location>
    <ligand>
        <name>L-serine</name>
        <dbReference type="ChEBI" id="CHEBI:33384"/>
    </ligand>
</feature>
<evidence type="ECO:0000256" key="11">
    <source>
        <dbReference type="ARBA" id="ARBA00048823"/>
    </source>
</evidence>
<evidence type="ECO:0000256" key="3">
    <source>
        <dbReference type="ARBA" id="ARBA00010728"/>
    </source>
</evidence>
<dbReference type="InterPro" id="IPR033729">
    <property type="entry name" value="SerRS_core"/>
</dbReference>
<comment type="caution">
    <text evidence="15">The sequence shown here is derived from an EMBL/GenBank/DDBJ whole genome shotgun (WGS) entry which is preliminary data.</text>
</comment>
<gene>
    <name evidence="12 15" type="primary">serS</name>
    <name evidence="15" type="ORF">OOT00_12400</name>
</gene>
<evidence type="ECO:0000256" key="7">
    <source>
        <dbReference type="ARBA" id="ARBA00022840"/>
    </source>
</evidence>
<feature type="binding site" evidence="12">
    <location>
        <position position="284"/>
    </location>
    <ligand>
        <name>L-serine</name>
        <dbReference type="ChEBI" id="CHEBI:33384"/>
    </ligand>
</feature>
<comment type="catalytic activity">
    <reaction evidence="11 12">
        <text>tRNA(Ser) + L-serine + ATP = L-seryl-tRNA(Ser) + AMP + diphosphate + H(+)</text>
        <dbReference type="Rhea" id="RHEA:12292"/>
        <dbReference type="Rhea" id="RHEA-COMP:9669"/>
        <dbReference type="Rhea" id="RHEA-COMP:9703"/>
        <dbReference type="ChEBI" id="CHEBI:15378"/>
        <dbReference type="ChEBI" id="CHEBI:30616"/>
        <dbReference type="ChEBI" id="CHEBI:33019"/>
        <dbReference type="ChEBI" id="CHEBI:33384"/>
        <dbReference type="ChEBI" id="CHEBI:78442"/>
        <dbReference type="ChEBI" id="CHEBI:78533"/>
        <dbReference type="ChEBI" id="CHEBI:456215"/>
        <dbReference type="EC" id="6.1.1.11"/>
    </reaction>
</comment>
<feature type="domain" description="Aminoacyl-transfer RNA synthetases class-II family profile" evidence="14">
    <location>
        <begin position="170"/>
        <end position="409"/>
    </location>
</feature>
<reference evidence="15 16" key="1">
    <citation type="submission" date="2022-11" db="EMBL/GenBank/DDBJ databases">
        <title>Desulfobotulus tamanensis H1 sp. nov. - anaerobic, alkaliphilic, sulphate reducing bacterium isolated from terrestrial mud volcano.</title>
        <authorList>
            <person name="Frolova A."/>
            <person name="Merkel A.Y."/>
            <person name="Slobodkin A.I."/>
        </authorList>
    </citation>
    <scope>NUCLEOTIDE SEQUENCE [LARGE SCALE GENOMIC DNA]</scope>
    <source>
        <strain evidence="15 16">H1</strain>
    </source>
</reference>
<evidence type="ECO:0000256" key="8">
    <source>
        <dbReference type="ARBA" id="ARBA00022917"/>
    </source>
</evidence>
<dbReference type="Gene3D" id="1.10.287.40">
    <property type="entry name" value="Serine-tRNA synthetase, tRNA binding domain"/>
    <property type="match status" value="1"/>
</dbReference>
<dbReference type="Proteomes" id="UP001209681">
    <property type="component" value="Unassembled WGS sequence"/>
</dbReference>
<proteinExistence type="inferred from homology"/>
<keyword evidence="5 12" id="KW-0436">Ligase</keyword>
<evidence type="ECO:0000256" key="1">
    <source>
        <dbReference type="ARBA" id="ARBA00004496"/>
    </source>
</evidence>
<comment type="subcellular location">
    <subcellularLocation>
        <location evidence="1 12">Cytoplasm</location>
    </subcellularLocation>
</comment>
<dbReference type="Pfam" id="PF00587">
    <property type="entry name" value="tRNA-synt_2b"/>
    <property type="match status" value="1"/>
</dbReference>
<comment type="subunit">
    <text evidence="12">Homodimer. The tRNA molecule binds across the dimer.</text>
</comment>
<dbReference type="PANTHER" id="PTHR43697:SF1">
    <property type="entry name" value="SERINE--TRNA LIGASE"/>
    <property type="match status" value="1"/>
</dbReference>
<dbReference type="RefSeq" id="WP_265425696.1">
    <property type="nucleotide sequence ID" value="NZ_JAPFPW010000015.1"/>
</dbReference>
<feature type="coiled-coil region" evidence="13">
    <location>
        <begin position="44"/>
        <end position="102"/>
    </location>
</feature>
<dbReference type="CDD" id="cd00770">
    <property type="entry name" value="SerRS_core"/>
    <property type="match status" value="1"/>
</dbReference>
<dbReference type="HAMAP" id="MF_00176">
    <property type="entry name" value="Ser_tRNA_synth_type1"/>
    <property type="match status" value="1"/>
</dbReference>
<dbReference type="Gene3D" id="3.30.930.10">
    <property type="entry name" value="Bira Bifunctional Protein, Domain 2"/>
    <property type="match status" value="1"/>
</dbReference>
<dbReference type="EMBL" id="JAPFPW010000015">
    <property type="protein sequence ID" value="MCW7754783.1"/>
    <property type="molecule type" value="Genomic_DNA"/>
</dbReference>
<keyword evidence="9 12" id="KW-0030">Aminoacyl-tRNA synthetase</keyword>
<dbReference type="InterPro" id="IPR042103">
    <property type="entry name" value="SerRS_1_N_sf"/>
</dbReference>
<dbReference type="InterPro" id="IPR006195">
    <property type="entry name" value="aa-tRNA-synth_II"/>
</dbReference>
<dbReference type="InterPro" id="IPR010978">
    <property type="entry name" value="tRNA-bd_arm"/>
</dbReference>
<feature type="binding site" evidence="12">
    <location>
        <begin position="348"/>
        <end position="351"/>
    </location>
    <ligand>
        <name>ATP</name>
        <dbReference type="ChEBI" id="CHEBI:30616"/>
    </ligand>
</feature>
<evidence type="ECO:0000256" key="6">
    <source>
        <dbReference type="ARBA" id="ARBA00022741"/>
    </source>
</evidence>
<comment type="caution">
    <text evidence="12">Lacks conserved residue(s) required for the propagation of feature annotation.</text>
</comment>
<dbReference type="InterPro" id="IPR045864">
    <property type="entry name" value="aa-tRNA-synth_II/BPL/LPL"/>
</dbReference>
<comment type="function">
    <text evidence="12">Catalyzes the attachment of serine to tRNA(Ser). Is also able to aminoacylate tRNA(Sec) with serine, to form the misacylated tRNA L-seryl-tRNA(Sec), which will be further converted into selenocysteinyl-tRNA(Sec).</text>
</comment>
<feature type="binding site" evidence="12">
    <location>
        <position position="384"/>
    </location>
    <ligand>
        <name>L-serine</name>
        <dbReference type="ChEBI" id="CHEBI:33384"/>
    </ligand>
</feature>
<comment type="similarity">
    <text evidence="3 12">Belongs to the class-II aminoacyl-tRNA synthetase family. Type-1 seryl-tRNA synthetase subfamily.</text>
</comment>
<evidence type="ECO:0000256" key="10">
    <source>
        <dbReference type="ARBA" id="ARBA00047929"/>
    </source>
</evidence>
<dbReference type="PRINTS" id="PR00981">
    <property type="entry name" value="TRNASYNTHSER"/>
</dbReference>
<accession>A0ABT3NBE1</accession>
<evidence type="ECO:0000256" key="5">
    <source>
        <dbReference type="ARBA" id="ARBA00022598"/>
    </source>
</evidence>
<dbReference type="InterPro" id="IPR002317">
    <property type="entry name" value="Ser-tRNA-ligase_type_1"/>
</dbReference>
<name>A0ABT3NBE1_9BACT</name>
<dbReference type="GO" id="GO:0004828">
    <property type="term" value="F:serine-tRNA ligase activity"/>
    <property type="evidence" value="ECO:0007669"/>
    <property type="project" value="UniProtKB-EC"/>
</dbReference>
<dbReference type="SUPFAM" id="SSF46589">
    <property type="entry name" value="tRNA-binding arm"/>
    <property type="match status" value="1"/>
</dbReference>
<keyword evidence="6 12" id="KW-0547">Nucleotide-binding</keyword>
<keyword evidence="16" id="KW-1185">Reference proteome</keyword>
<keyword evidence="4 12" id="KW-0963">Cytoplasm</keyword>
<dbReference type="InterPro" id="IPR002314">
    <property type="entry name" value="aa-tRNA-synt_IIb"/>
</dbReference>
<evidence type="ECO:0000313" key="16">
    <source>
        <dbReference type="Proteomes" id="UP001209681"/>
    </source>
</evidence>
<keyword evidence="13" id="KW-0175">Coiled coil</keyword>
<dbReference type="PANTHER" id="PTHR43697">
    <property type="entry name" value="SERYL-TRNA SYNTHETASE"/>
    <property type="match status" value="1"/>
</dbReference>
<evidence type="ECO:0000256" key="13">
    <source>
        <dbReference type="SAM" id="Coils"/>
    </source>
</evidence>
<comment type="pathway">
    <text evidence="2 12">Aminoacyl-tRNA biosynthesis; selenocysteinyl-tRNA(Sec) biosynthesis; L-seryl-tRNA(Sec) from L-serine and tRNA(Sec): step 1/1.</text>
</comment>
<protein>
    <recommendedName>
        <fullName evidence="12">Serine--tRNA ligase</fullName>
        <ecNumber evidence="12">6.1.1.11</ecNumber>
    </recommendedName>
    <alternativeName>
        <fullName evidence="12">Seryl-tRNA synthetase</fullName>
        <shortName evidence="12">SerRS</shortName>
    </alternativeName>
    <alternativeName>
        <fullName evidence="12">Seryl-tRNA(Ser/Sec) synthetase</fullName>
    </alternativeName>
</protein>
<evidence type="ECO:0000256" key="4">
    <source>
        <dbReference type="ARBA" id="ARBA00022490"/>
    </source>
</evidence>
<evidence type="ECO:0000259" key="14">
    <source>
        <dbReference type="PROSITE" id="PS50862"/>
    </source>
</evidence>
<evidence type="ECO:0000313" key="15">
    <source>
        <dbReference type="EMBL" id="MCW7754783.1"/>
    </source>
</evidence>
<dbReference type="PROSITE" id="PS50862">
    <property type="entry name" value="AA_TRNA_LIGASE_II"/>
    <property type="match status" value="1"/>
</dbReference>
<sequence>MLEIKFVRQNLSEVRSALAKRGAEKTLDSFTHTEEERRSILGKLEALRHERNSVSEEIARLKKNGEDGQDKILSMRETSATIKELEKDLTLCEENLHNILMAIPNLPHPSVPEGKDENDNLLVKTHGTPFSFPFLPKAHWDIGEQLGILDFERAARITGSRFALYLGAGSRMERALINFMLDTHTEKHGYTEIIPPLLVNRQSMTGTGQLPKFEEDLFHLDGADYFLIPTAEVPVTNIHRDEILSEEDLPLYYTAYTPCFRSEAGSYGKDTRGLIRLHQFNKVELVKFCLPEHSWNELETLLEQAETILKRLELPYRVVTLCTGDLGFSSAKTYDIEVWMPGQNAYREISSCSNFEDFQSRRARIRFKRKGKKGTELVHTLNGSGLAVGRTFAAILENYQEADGSVRIPEVLQPYMGGMQKIETT</sequence>
<dbReference type="PIRSF" id="PIRSF001529">
    <property type="entry name" value="Ser-tRNA-synth_IIa"/>
    <property type="match status" value="1"/>
</dbReference>
<feature type="binding site" evidence="12">
    <location>
        <begin position="261"/>
        <end position="263"/>
    </location>
    <ligand>
        <name>ATP</name>
        <dbReference type="ChEBI" id="CHEBI:30616"/>
    </ligand>
</feature>
<dbReference type="EC" id="6.1.1.11" evidence="12"/>
<dbReference type="NCBIfam" id="TIGR00414">
    <property type="entry name" value="serS"/>
    <property type="match status" value="1"/>
</dbReference>
<dbReference type="InterPro" id="IPR015866">
    <property type="entry name" value="Ser-tRNA-synth_1_N"/>
</dbReference>
<keyword evidence="8 12" id="KW-0648">Protein biosynthesis</keyword>
<evidence type="ECO:0000256" key="9">
    <source>
        <dbReference type="ARBA" id="ARBA00023146"/>
    </source>
</evidence>
<evidence type="ECO:0000256" key="12">
    <source>
        <dbReference type="HAMAP-Rule" id="MF_00176"/>
    </source>
</evidence>
<keyword evidence="7 12" id="KW-0067">ATP-binding</keyword>
<comment type="catalytic activity">
    <reaction evidence="10 12">
        <text>tRNA(Sec) + L-serine + ATP = L-seryl-tRNA(Sec) + AMP + diphosphate + H(+)</text>
        <dbReference type="Rhea" id="RHEA:42580"/>
        <dbReference type="Rhea" id="RHEA-COMP:9742"/>
        <dbReference type="Rhea" id="RHEA-COMP:10128"/>
        <dbReference type="ChEBI" id="CHEBI:15378"/>
        <dbReference type="ChEBI" id="CHEBI:30616"/>
        <dbReference type="ChEBI" id="CHEBI:33019"/>
        <dbReference type="ChEBI" id="CHEBI:33384"/>
        <dbReference type="ChEBI" id="CHEBI:78442"/>
        <dbReference type="ChEBI" id="CHEBI:78533"/>
        <dbReference type="ChEBI" id="CHEBI:456215"/>
        <dbReference type="EC" id="6.1.1.11"/>
    </reaction>
</comment>
<evidence type="ECO:0000256" key="2">
    <source>
        <dbReference type="ARBA" id="ARBA00005045"/>
    </source>
</evidence>
<dbReference type="Pfam" id="PF02403">
    <property type="entry name" value="Seryl_tRNA_N"/>
    <property type="match status" value="1"/>
</dbReference>